<evidence type="ECO:0000313" key="3">
    <source>
        <dbReference type="Proteomes" id="UP000625711"/>
    </source>
</evidence>
<dbReference type="EMBL" id="JAACXV010013930">
    <property type="protein sequence ID" value="KAF7271618.1"/>
    <property type="molecule type" value="Genomic_DNA"/>
</dbReference>
<proteinExistence type="predicted"/>
<comment type="caution">
    <text evidence="2">The sequence shown here is derived from an EMBL/GenBank/DDBJ whole genome shotgun (WGS) entry which is preliminary data.</text>
</comment>
<sequence>MISPSSRRNEPATEPSASFSRSTLKCQGWEFQKRIGQSGGSRARNAVTVFRPLDPLGTEPVSIRFPFGAGEDQRYDTSTKRTMAECRPYRRIRIDISTPGG</sequence>
<evidence type="ECO:0000256" key="1">
    <source>
        <dbReference type="SAM" id="MobiDB-lite"/>
    </source>
</evidence>
<feature type="region of interest" description="Disordered" evidence="1">
    <location>
        <begin position="1"/>
        <end position="21"/>
    </location>
</feature>
<protein>
    <submittedName>
        <fullName evidence="2">Uncharacterized protein</fullName>
    </submittedName>
</protein>
<dbReference type="AlphaFoldDB" id="A0A834M5X4"/>
<organism evidence="2 3">
    <name type="scientific">Rhynchophorus ferrugineus</name>
    <name type="common">Red palm weevil</name>
    <name type="synonym">Curculio ferrugineus</name>
    <dbReference type="NCBI Taxonomy" id="354439"/>
    <lineage>
        <taxon>Eukaryota</taxon>
        <taxon>Metazoa</taxon>
        <taxon>Ecdysozoa</taxon>
        <taxon>Arthropoda</taxon>
        <taxon>Hexapoda</taxon>
        <taxon>Insecta</taxon>
        <taxon>Pterygota</taxon>
        <taxon>Neoptera</taxon>
        <taxon>Endopterygota</taxon>
        <taxon>Coleoptera</taxon>
        <taxon>Polyphaga</taxon>
        <taxon>Cucujiformia</taxon>
        <taxon>Curculionidae</taxon>
        <taxon>Dryophthorinae</taxon>
        <taxon>Rhynchophorus</taxon>
    </lineage>
</organism>
<evidence type="ECO:0000313" key="2">
    <source>
        <dbReference type="EMBL" id="KAF7271618.1"/>
    </source>
</evidence>
<gene>
    <name evidence="2" type="ORF">GWI33_015523</name>
</gene>
<keyword evidence="3" id="KW-1185">Reference proteome</keyword>
<dbReference type="Proteomes" id="UP000625711">
    <property type="component" value="Unassembled WGS sequence"/>
</dbReference>
<accession>A0A834M5X4</accession>
<reference evidence="2" key="1">
    <citation type="submission" date="2020-08" db="EMBL/GenBank/DDBJ databases">
        <title>Genome sequencing and assembly of the red palm weevil Rhynchophorus ferrugineus.</title>
        <authorList>
            <person name="Dias G.B."/>
            <person name="Bergman C.M."/>
            <person name="Manee M."/>
        </authorList>
    </citation>
    <scope>NUCLEOTIDE SEQUENCE</scope>
    <source>
        <strain evidence="2">AA-2017</strain>
        <tissue evidence="2">Whole larva</tissue>
    </source>
</reference>
<name>A0A834M5X4_RHYFE</name>